<dbReference type="OrthoDB" id="192887at2759"/>
<dbReference type="InterPro" id="IPR000719">
    <property type="entry name" value="Prot_kinase_dom"/>
</dbReference>
<name>M2QZA2_CERS8</name>
<sequence length="509" mass="57827">MGRHSLPAFGDTFMVSSEYELSKELGQGAHGCVIAAKHRGSGETCAIKKLTNVNVKLIQAKRCLREIKLMRHFRNHQNIACLYDADIVFAPDGSFDSVYLYLELMEADLHGIIRSGQSLTDQHFQSFIYQTLCGLKYIHSAGVLHRDLKPANLLVNEDCELKICDFGLARGYNTCAVENIKRNNGRGPGGFMSDYVAMRWYRAPELMLSFENYGPATDMWALGCILGELIDGKPIFRGRDYVHQLNMIIDKLGSPSEESLERVGSPYAQDYIRSLPNRPRVSFSMLFPNANPLALDLLDKLLQFDPRGRITCSDALDHPYFADWIDPKDQPVCDQPFGFEFENVDTKEELLHLIAMEVTNFRQGTSRQSPERRHNVGARNAGNDALPAPQHEEMLTIAHDTDDKLQAVPRRVNEYFIHFTTVRIAKSVLQRFRVVPSGCEGLSREAEASRAALRVVPRIVQSDSQAFRCVRRRTGRRSIRYRQRLDCRYGPNPGLVRAARPLDRKHQRL</sequence>
<evidence type="ECO:0000256" key="1">
    <source>
        <dbReference type="ARBA" id="ARBA00022527"/>
    </source>
</evidence>
<dbReference type="Gene3D" id="1.10.510.10">
    <property type="entry name" value="Transferase(Phosphotransferase) domain 1"/>
    <property type="match status" value="1"/>
</dbReference>
<evidence type="ECO:0000256" key="3">
    <source>
        <dbReference type="ARBA" id="ARBA00022741"/>
    </source>
</evidence>
<evidence type="ECO:0000256" key="4">
    <source>
        <dbReference type="ARBA" id="ARBA00022777"/>
    </source>
</evidence>
<evidence type="ECO:0000313" key="10">
    <source>
        <dbReference type="Proteomes" id="UP000016930"/>
    </source>
</evidence>
<accession>M2QZA2</accession>
<reference evidence="9 10" key="1">
    <citation type="journal article" date="2012" name="Proc. Natl. Acad. Sci. U.S.A.">
        <title>Comparative genomics of Ceriporiopsis subvermispora and Phanerochaete chrysosporium provide insight into selective ligninolysis.</title>
        <authorList>
            <person name="Fernandez-Fueyo E."/>
            <person name="Ruiz-Duenas F.J."/>
            <person name="Ferreira P."/>
            <person name="Floudas D."/>
            <person name="Hibbett D.S."/>
            <person name="Canessa P."/>
            <person name="Larrondo L.F."/>
            <person name="James T.Y."/>
            <person name="Seelenfreund D."/>
            <person name="Lobos S."/>
            <person name="Polanco R."/>
            <person name="Tello M."/>
            <person name="Honda Y."/>
            <person name="Watanabe T."/>
            <person name="Watanabe T."/>
            <person name="Ryu J.S."/>
            <person name="Kubicek C.P."/>
            <person name="Schmoll M."/>
            <person name="Gaskell J."/>
            <person name="Hammel K.E."/>
            <person name="St John F.J."/>
            <person name="Vanden Wymelenberg A."/>
            <person name="Sabat G."/>
            <person name="Splinter BonDurant S."/>
            <person name="Syed K."/>
            <person name="Yadav J.S."/>
            <person name="Doddapaneni H."/>
            <person name="Subramanian V."/>
            <person name="Lavin J.L."/>
            <person name="Oguiza J.A."/>
            <person name="Perez G."/>
            <person name="Pisabarro A.G."/>
            <person name="Ramirez L."/>
            <person name="Santoyo F."/>
            <person name="Master E."/>
            <person name="Coutinho P.M."/>
            <person name="Henrissat B."/>
            <person name="Lombard V."/>
            <person name="Magnuson J.K."/>
            <person name="Kuees U."/>
            <person name="Hori C."/>
            <person name="Igarashi K."/>
            <person name="Samejima M."/>
            <person name="Held B.W."/>
            <person name="Barry K.W."/>
            <person name="LaButti K.M."/>
            <person name="Lapidus A."/>
            <person name="Lindquist E.A."/>
            <person name="Lucas S.M."/>
            <person name="Riley R."/>
            <person name="Salamov A.A."/>
            <person name="Hoffmeister D."/>
            <person name="Schwenk D."/>
            <person name="Hadar Y."/>
            <person name="Yarden O."/>
            <person name="de Vries R.P."/>
            <person name="Wiebenga A."/>
            <person name="Stenlid J."/>
            <person name="Eastwood D."/>
            <person name="Grigoriev I.V."/>
            <person name="Berka R.M."/>
            <person name="Blanchette R.A."/>
            <person name="Kersten P."/>
            <person name="Martinez A.T."/>
            <person name="Vicuna R."/>
            <person name="Cullen D."/>
        </authorList>
    </citation>
    <scope>NUCLEOTIDE SEQUENCE [LARGE SCALE GENOMIC DNA]</scope>
    <source>
        <strain evidence="9 10">B</strain>
    </source>
</reference>
<dbReference type="PROSITE" id="PS00108">
    <property type="entry name" value="PROTEIN_KINASE_ST"/>
    <property type="match status" value="1"/>
</dbReference>
<keyword evidence="5 6" id="KW-0067">ATP-binding</keyword>
<dbReference type="HOGENOM" id="CLU_000288_181_1_1"/>
<dbReference type="InterPro" id="IPR050117">
    <property type="entry name" value="MAPK"/>
</dbReference>
<dbReference type="EMBL" id="KB445796">
    <property type="protein sequence ID" value="EMD37500.1"/>
    <property type="molecule type" value="Genomic_DNA"/>
</dbReference>
<dbReference type="AlphaFoldDB" id="M2QZA2"/>
<evidence type="ECO:0000256" key="6">
    <source>
        <dbReference type="PROSITE-ProRule" id="PRU10141"/>
    </source>
</evidence>
<dbReference type="SUPFAM" id="SSF56112">
    <property type="entry name" value="Protein kinase-like (PK-like)"/>
    <property type="match status" value="1"/>
</dbReference>
<dbReference type="PANTHER" id="PTHR24055">
    <property type="entry name" value="MITOGEN-ACTIVATED PROTEIN KINASE"/>
    <property type="match status" value="1"/>
</dbReference>
<dbReference type="InterPro" id="IPR008271">
    <property type="entry name" value="Ser/Thr_kinase_AS"/>
</dbReference>
<dbReference type="SMART" id="SM00220">
    <property type="entry name" value="S_TKc"/>
    <property type="match status" value="1"/>
</dbReference>
<protein>
    <recommendedName>
        <fullName evidence="8">Protein kinase domain-containing protein</fullName>
    </recommendedName>
</protein>
<dbReference type="GO" id="GO:0004674">
    <property type="term" value="F:protein serine/threonine kinase activity"/>
    <property type="evidence" value="ECO:0007669"/>
    <property type="project" value="UniProtKB-KW"/>
</dbReference>
<evidence type="ECO:0000256" key="5">
    <source>
        <dbReference type="ARBA" id="ARBA00022840"/>
    </source>
</evidence>
<dbReference type="PROSITE" id="PS00107">
    <property type="entry name" value="PROTEIN_KINASE_ATP"/>
    <property type="match status" value="1"/>
</dbReference>
<dbReference type="InterPro" id="IPR011009">
    <property type="entry name" value="Kinase-like_dom_sf"/>
</dbReference>
<keyword evidence="10" id="KW-1185">Reference proteome</keyword>
<keyword evidence="2" id="KW-0808">Transferase</keyword>
<dbReference type="FunFam" id="1.10.510.10:FF:000013">
    <property type="entry name" value="Mitogen-activated protein kinase"/>
    <property type="match status" value="1"/>
</dbReference>
<feature type="binding site" evidence="6">
    <location>
        <position position="49"/>
    </location>
    <ligand>
        <name>ATP</name>
        <dbReference type="ChEBI" id="CHEBI:30616"/>
    </ligand>
</feature>
<evidence type="ECO:0000256" key="7">
    <source>
        <dbReference type="SAM" id="MobiDB-lite"/>
    </source>
</evidence>
<keyword evidence="1" id="KW-0723">Serine/threonine-protein kinase</keyword>
<dbReference type="GO" id="GO:0005524">
    <property type="term" value="F:ATP binding"/>
    <property type="evidence" value="ECO:0007669"/>
    <property type="project" value="UniProtKB-UniRule"/>
</dbReference>
<dbReference type="Gene3D" id="3.30.200.20">
    <property type="entry name" value="Phosphorylase Kinase, domain 1"/>
    <property type="match status" value="1"/>
</dbReference>
<evidence type="ECO:0000256" key="2">
    <source>
        <dbReference type="ARBA" id="ARBA00022679"/>
    </source>
</evidence>
<keyword evidence="4" id="KW-0418">Kinase</keyword>
<keyword evidence="3 6" id="KW-0547">Nucleotide-binding</keyword>
<dbReference type="STRING" id="914234.M2QZA2"/>
<organism evidence="9 10">
    <name type="scientific">Ceriporiopsis subvermispora (strain B)</name>
    <name type="common">White-rot fungus</name>
    <name type="synonym">Gelatoporia subvermispora</name>
    <dbReference type="NCBI Taxonomy" id="914234"/>
    <lineage>
        <taxon>Eukaryota</taxon>
        <taxon>Fungi</taxon>
        <taxon>Dikarya</taxon>
        <taxon>Basidiomycota</taxon>
        <taxon>Agaricomycotina</taxon>
        <taxon>Agaricomycetes</taxon>
        <taxon>Polyporales</taxon>
        <taxon>Gelatoporiaceae</taxon>
        <taxon>Gelatoporia</taxon>
    </lineage>
</organism>
<proteinExistence type="predicted"/>
<dbReference type="Pfam" id="PF00069">
    <property type="entry name" value="Pkinase"/>
    <property type="match status" value="1"/>
</dbReference>
<evidence type="ECO:0000259" key="8">
    <source>
        <dbReference type="PROSITE" id="PS50011"/>
    </source>
</evidence>
<feature type="region of interest" description="Disordered" evidence="7">
    <location>
        <begin position="362"/>
        <end position="386"/>
    </location>
</feature>
<dbReference type="InterPro" id="IPR017441">
    <property type="entry name" value="Protein_kinase_ATP_BS"/>
</dbReference>
<dbReference type="PROSITE" id="PS50011">
    <property type="entry name" value="PROTEIN_KINASE_DOM"/>
    <property type="match status" value="1"/>
</dbReference>
<dbReference type="Proteomes" id="UP000016930">
    <property type="component" value="Unassembled WGS sequence"/>
</dbReference>
<gene>
    <name evidence="9" type="ORF">CERSUDRAFT_83240</name>
</gene>
<feature type="domain" description="Protein kinase" evidence="8">
    <location>
        <begin position="19"/>
        <end position="321"/>
    </location>
</feature>
<evidence type="ECO:0000313" key="9">
    <source>
        <dbReference type="EMBL" id="EMD37500.1"/>
    </source>
</evidence>